<protein>
    <submittedName>
        <fullName evidence="1">NEDD8-conjugating enzyme UBC12-like</fullName>
    </submittedName>
</protein>
<gene>
    <name evidence="1" type="ORF">PACLA_8A071046</name>
</gene>
<dbReference type="SUPFAM" id="SSF54495">
    <property type="entry name" value="UBC-like"/>
    <property type="match status" value="1"/>
</dbReference>
<proteinExistence type="predicted"/>
<dbReference type="Proteomes" id="UP001152795">
    <property type="component" value="Unassembled WGS sequence"/>
</dbReference>
<name>A0A7D9HZW6_PARCT</name>
<evidence type="ECO:0000313" key="1">
    <source>
        <dbReference type="EMBL" id="CAB3997862.1"/>
    </source>
</evidence>
<dbReference type="InterPro" id="IPR050113">
    <property type="entry name" value="Ub_conjugating_enzyme"/>
</dbReference>
<evidence type="ECO:0000313" key="2">
    <source>
        <dbReference type="Proteomes" id="UP001152795"/>
    </source>
</evidence>
<accession>A0A7D9HZW6</accession>
<dbReference type="PANTHER" id="PTHR24067">
    <property type="entry name" value="UBIQUITIN-CONJUGATING ENZYME E2"/>
    <property type="match status" value="1"/>
</dbReference>
<dbReference type="Gene3D" id="3.10.110.10">
    <property type="entry name" value="Ubiquitin Conjugating Enzyme"/>
    <property type="match status" value="1"/>
</dbReference>
<dbReference type="InterPro" id="IPR000608">
    <property type="entry name" value="UBC"/>
</dbReference>
<dbReference type="OrthoDB" id="9978460at2759"/>
<dbReference type="SMART" id="SM00212">
    <property type="entry name" value="UBCc"/>
    <property type="match status" value="1"/>
</dbReference>
<dbReference type="PROSITE" id="PS50127">
    <property type="entry name" value="UBC_2"/>
    <property type="match status" value="1"/>
</dbReference>
<dbReference type="AlphaFoldDB" id="A0A7D9HZW6"/>
<dbReference type="Pfam" id="PF00179">
    <property type="entry name" value="UQ_con"/>
    <property type="match status" value="1"/>
</dbReference>
<comment type="caution">
    <text evidence="1">The sequence shown here is derived from an EMBL/GenBank/DDBJ whole genome shotgun (WGS) entry which is preliminary data.</text>
</comment>
<keyword evidence="2" id="KW-1185">Reference proteome</keyword>
<organism evidence="1 2">
    <name type="scientific">Paramuricea clavata</name>
    <name type="common">Red gorgonian</name>
    <name type="synonym">Violescent sea-whip</name>
    <dbReference type="NCBI Taxonomy" id="317549"/>
    <lineage>
        <taxon>Eukaryota</taxon>
        <taxon>Metazoa</taxon>
        <taxon>Cnidaria</taxon>
        <taxon>Anthozoa</taxon>
        <taxon>Octocorallia</taxon>
        <taxon>Malacalcyonacea</taxon>
        <taxon>Plexauridae</taxon>
        <taxon>Paramuricea</taxon>
    </lineage>
</organism>
<sequence length="300" mass="34407">MTTRSVAKDFYKLQRHIYSFSNGEARVVSFDDELTKFEVELNIKDGYYKEGIFTFEVRLTGNYPVEPPIVSFKSQIYHPNIGDGYEDSGMVCLNLLEEDWQATNDLEDVAQGMLFLVKNPALDDALNPLFSDLSDDVDDECMESFAKLVRQSLEGGEVEGIVFERNPGLVQKDKTLEESNPLEIAQEEREMAYSTIDRANPALALSENLHFPICKTAMNICSKDELYRCGLFWVYNNFTNFSTNGKAVSRRAACPKWLAKLAVLMFDSTTSKKENVNILSRKLRTFQRFPFFNRTLTWHK</sequence>
<dbReference type="InterPro" id="IPR016135">
    <property type="entry name" value="UBQ-conjugating_enzyme/RWD"/>
</dbReference>
<reference evidence="1" key="1">
    <citation type="submission" date="2020-04" db="EMBL/GenBank/DDBJ databases">
        <authorList>
            <person name="Alioto T."/>
            <person name="Alioto T."/>
            <person name="Gomez Garrido J."/>
        </authorList>
    </citation>
    <scope>NUCLEOTIDE SEQUENCE</scope>
    <source>
        <strain evidence="1">A484AB</strain>
    </source>
</reference>
<dbReference type="CDD" id="cd23794">
    <property type="entry name" value="UBCc_UBE2F_UBE2M"/>
    <property type="match status" value="1"/>
</dbReference>
<dbReference type="EMBL" id="CACRXK020003210">
    <property type="protein sequence ID" value="CAB3997862.1"/>
    <property type="molecule type" value="Genomic_DNA"/>
</dbReference>